<dbReference type="AlphaFoldDB" id="A0A1G6NC23"/>
<feature type="domain" description="N-acetyltransferase" evidence="1">
    <location>
        <begin position="18"/>
        <end position="166"/>
    </location>
</feature>
<dbReference type="PROSITE" id="PS51186">
    <property type="entry name" value="GNAT"/>
    <property type="match status" value="1"/>
</dbReference>
<dbReference type="STRING" id="1464122.SAMN05421737_11228"/>
<keyword evidence="3" id="KW-1185">Reference proteome</keyword>
<dbReference type="CDD" id="cd04301">
    <property type="entry name" value="NAT_SF"/>
    <property type="match status" value="1"/>
</dbReference>
<organism evidence="2 3">
    <name type="scientific">Shouchella lonarensis</name>
    <dbReference type="NCBI Taxonomy" id="1464122"/>
    <lineage>
        <taxon>Bacteria</taxon>
        <taxon>Bacillati</taxon>
        <taxon>Bacillota</taxon>
        <taxon>Bacilli</taxon>
        <taxon>Bacillales</taxon>
        <taxon>Bacillaceae</taxon>
        <taxon>Shouchella</taxon>
    </lineage>
</organism>
<dbReference type="SUPFAM" id="SSF55729">
    <property type="entry name" value="Acyl-CoA N-acyltransferases (Nat)"/>
    <property type="match status" value="1"/>
</dbReference>
<dbReference type="Pfam" id="PF00583">
    <property type="entry name" value="Acetyltransf_1"/>
    <property type="match status" value="1"/>
</dbReference>
<protein>
    <submittedName>
        <fullName evidence="2">Predicted acetyltransferase</fullName>
    </submittedName>
</protein>
<dbReference type="EMBL" id="FMYM01000012">
    <property type="protein sequence ID" value="SDC64836.1"/>
    <property type="molecule type" value="Genomic_DNA"/>
</dbReference>
<gene>
    <name evidence="2" type="ORF">SAMN05421737_11228</name>
</gene>
<dbReference type="RefSeq" id="WP_090776511.1">
    <property type="nucleotide sequence ID" value="NZ_FMYM01000012.1"/>
</dbReference>
<reference evidence="3" key="1">
    <citation type="submission" date="2016-09" db="EMBL/GenBank/DDBJ databases">
        <authorList>
            <person name="Varghese N."/>
            <person name="Submissions S."/>
        </authorList>
    </citation>
    <scope>NUCLEOTIDE SEQUENCE [LARGE SCALE GENOMIC DNA]</scope>
    <source>
        <strain evidence="3">25nlg</strain>
    </source>
</reference>
<accession>A0A1G6NC23</accession>
<evidence type="ECO:0000259" key="1">
    <source>
        <dbReference type="PROSITE" id="PS51186"/>
    </source>
</evidence>
<dbReference type="InterPro" id="IPR016181">
    <property type="entry name" value="Acyl_CoA_acyltransferase"/>
</dbReference>
<dbReference type="InterPro" id="IPR000182">
    <property type="entry name" value="GNAT_dom"/>
</dbReference>
<dbReference type="Gene3D" id="3.40.630.30">
    <property type="match status" value="1"/>
</dbReference>
<name>A0A1G6NC23_9BACI</name>
<dbReference type="GO" id="GO:0016747">
    <property type="term" value="F:acyltransferase activity, transferring groups other than amino-acyl groups"/>
    <property type="evidence" value="ECO:0007669"/>
    <property type="project" value="InterPro"/>
</dbReference>
<evidence type="ECO:0000313" key="3">
    <source>
        <dbReference type="Proteomes" id="UP000242662"/>
    </source>
</evidence>
<dbReference type="OrthoDB" id="1902458at2"/>
<keyword evidence="2" id="KW-0808">Transferase</keyword>
<sequence>MMTRLIPVQQPVHMEKLKNLVSLYLHDLSAYTSELQPNEQGAFEYEGLHLYEQDERLHAFLISHDSRIAGFVMINKPPYTANEVDYCVNELFVLNAFRKKGVAQAAVELVFEKFPGKYFILQMVENVRAIAFWRKVYERIGIPYSEAETLYDGELCNVQRFATSKS</sequence>
<evidence type="ECO:0000313" key="2">
    <source>
        <dbReference type="EMBL" id="SDC64836.1"/>
    </source>
</evidence>
<dbReference type="Proteomes" id="UP000242662">
    <property type="component" value="Unassembled WGS sequence"/>
</dbReference>
<proteinExistence type="predicted"/>